<protein>
    <submittedName>
        <fullName evidence="1">Tail assembly chaperone</fullName>
    </submittedName>
</protein>
<gene>
    <name evidence="1" type="ORF">CPT_Sweeny_040</name>
</gene>
<reference evidence="2" key="1">
    <citation type="submission" date="2019-05" db="EMBL/GenBank/DDBJ databases">
        <title>The Complete Genome of Klebsiella pneumoniae Phage Sweeny.</title>
        <authorList>
            <person name="Martinez N.A."/>
            <person name="Williams E."/>
            <person name="Newkirk H."/>
            <person name="Liu M."/>
            <person name="Gill J.J."/>
            <person name="Ramsey J."/>
        </authorList>
    </citation>
    <scope>NUCLEOTIDE SEQUENCE [LARGE SCALE GENOMIC DNA]</scope>
</reference>
<dbReference type="InterPro" id="IPR014915">
    <property type="entry name" value="Phage_TLS_TfmB"/>
</dbReference>
<proteinExistence type="predicted"/>
<dbReference type="Proteomes" id="UP000324102">
    <property type="component" value="Segment"/>
</dbReference>
<organism evidence="1 2">
    <name type="scientific">Klebsiella phage Sweeny</name>
    <dbReference type="NCBI Taxonomy" id="2580408"/>
    <lineage>
        <taxon>Viruses</taxon>
        <taxon>Duplodnaviria</taxon>
        <taxon>Heunggongvirae</taxon>
        <taxon>Uroviricota</taxon>
        <taxon>Caudoviricetes</taxon>
        <taxon>Drexlerviridae</taxon>
        <taxon>Webervirus</taxon>
        <taxon>Webervirus sweeny</taxon>
    </lineage>
</organism>
<dbReference type="KEGG" id="vg:56135191"/>
<dbReference type="Pfam" id="PF08748">
    <property type="entry name" value="Phage_TAC_4"/>
    <property type="match status" value="1"/>
</dbReference>
<evidence type="ECO:0000313" key="2">
    <source>
        <dbReference type="Proteomes" id="UP000324102"/>
    </source>
</evidence>
<accession>A0A5B9N3Z3</accession>
<dbReference type="Pfam" id="PF08809">
    <property type="entry name" value="DUF1799"/>
    <property type="match status" value="1"/>
</dbReference>
<dbReference type="EMBL" id="MK931443">
    <property type="protein sequence ID" value="QEG07145.1"/>
    <property type="molecule type" value="Genomic_DNA"/>
</dbReference>
<sequence length="213" mass="24632">MAKFKIQIGGNLPSFKLPVTFTCPDGKEATITMTVKHRSTDEMKDFYESEDKAPKGNAEFIRFMAEGWDLDDEFSDENYFLALRSLPGVRHGTATNLHGRACRPPCKSLRRAVYLTLQPELTDRQLAEYGLRRSDYEADLETIYFDEQTAQSWQLFQAMQTQWRIGMNGPTGLDYNTLPMLFELYKIDNREAALLDLQILEGEYLKEIYKKSK</sequence>
<keyword evidence="2" id="KW-1185">Reference proteome</keyword>
<dbReference type="RefSeq" id="YP_009902927.1">
    <property type="nucleotide sequence ID" value="NC_049839.1"/>
</dbReference>
<dbReference type="InterPro" id="IPR014859">
    <property type="entry name" value="Phage_TAC_4"/>
</dbReference>
<evidence type="ECO:0000313" key="1">
    <source>
        <dbReference type="EMBL" id="QEG07145.1"/>
    </source>
</evidence>
<name>A0A5B9N3Z3_9CAUD</name>